<dbReference type="GO" id="GO:0003677">
    <property type="term" value="F:DNA binding"/>
    <property type="evidence" value="ECO:0007669"/>
    <property type="project" value="InterPro"/>
</dbReference>
<dbReference type="GO" id="GO:0008170">
    <property type="term" value="F:N-methyltransferase activity"/>
    <property type="evidence" value="ECO:0007669"/>
    <property type="project" value="InterPro"/>
</dbReference>
<accession>A0A8T3VP30</accession>
<dbReference type="Pfam" id="PF02384">
    <property type="entry name" value="N6_Mtase"/>
    <property type="match status" value="1"/>
</dbReference>
<dbReference type="Gene3D" id="3.40.50.150">
    <property type="entry name" value="Vaccinia Virus protein VP39"/>
    <property type="match status" value="1"/>
</dbReference>
<evidence type="ECO:0000256" key="2">
    <source>
        <dbReference type="ARBA" id="ARBA00022603"/>
    </source>
</evidence>
<dbReference type="Proteomes" id="UP000732619">
    <property type="component" value="Unassembled WGS sequence"/>
</dbReference>
<proteinExistence type="predicted"/>
<evidence type="ECO:0000256" key="6">
    <source>
        <dbReference type="ARBA" id="ARBA00047942"/>
    </source>
</evidence>
<dbReference type="PANTHER" id="PTHR42933:SF1">
    <property type="entry name" value="SITE-SPECIFIC DNA-METHYLTRANSFERASE (ADENINE-SPECIFIC)"/>
    <property type="match status" value="1"/>
</dbReference>
<feature type="domain" description="DNA methylase adenine-specific" evidence="7">
    <location>
        <begin position="301"/>
        <end position="590"/>
    </location>
</feature>
<keyword evidence="2 8" id="KW-0489">Methyltransferase</keyword>
<evidence type="ECO:0000256" key="3">
    <source>
        <dbReference type="ARBA" id="ARBA00022679"/>
    </source>
</evidence>
<dbReference type="EC" id="2.1.1.72" evidence="1"/>
<keyword evidence="4" id="KW-0949">S-adenosyl-L-methionine</keyword>
<dbReference type="PRINTS" id="PR00507">
    <property type="entry name" value="N12N6MTFRASE"/>
</dbReference>
<dbReference type="GO" id="GO:0009007">
    <property type="term" value="F:site-specific DNA-methyltransferase (adenine-specific) activity"/>
    <property type="evidence" value="ECO:0007669"/>
    <property type="project" value="UniProtKB-EC"/>
</dbReference>
<dbReference type="EMBL" id="SUTG01000018">
    <property type="protein sequence ID" value="MBE6512457.1"/>
    <property type="molecule type" value="Genomic_DNA"/>
</dbReference>
<comment type="catalytic activity">
    <reaction evidence="6">
        <text>a 2'-deoxyadenosine in DNA + S-adenosyl-L-methionine = an N(6)-methyl-2'-deoxyadenosine in DNA + S-adenosyl-L-homocysteine + H(+)</text>
        <dbReference type="Rhea" id="RHEA:15197"/>
        <dbReference type="Rhea" id="RHEA-COMP:12418"/>
        <dbReference type="Rhea" id="RHEA-COMP:12419"/>
        <dbReference type="ChEBI" id="CHEBI:15378"/>
        <dbReference type="ChEBI" id="CHEBI:57856"/>
        <dbReference type="ChEBI" id="CHEBI:59789"/>
        <dbReference type="ChEBI" id="CHEBI:90615"/>
        <dbReference type="ChEBI" id="CHEBI:90616"/>
        <dbReference type="EC" id="2.1.1.72"/>
    </reaction>
</comment>
<dbReference type="PANTHER" id="PTHR42933">
    <property type="entry name" value="SLR6095 PROTEIN"/>
    <property type="match status" value="1"/>
</dbReference>
<dbReference type="InterPro" id="IPR051537">
    <property type="entry name" value="DNA_Adenine_Mtase"/>
</dbReference>
<gene>
    <name evidence="8" type="ORF">E7Z75_04865</name>
</gene>
<reference evidence="8" key="1">
    <citation type="submission" date="2019-04" db="EMBL/GenBank/DDBJ databases">
        <title>Evolution of Biomass-Degrading Anaerobic Consortia Revealed by Metagenomics.</title>
        <authorList>
            <person name="Peng X."/>
        </authorList>
    </citation>
    <scope>NUCLEOTIDE SEQUENCE</scope>
    <source>
        <strain evidence="8">SIG14</strain>
    </source>
</reference>
<dbReference type="SUPFAM" id="SSF53335">
    <property type="entry name" value="S-adenosyl-L-methionine-dependent methyltransferases"/>
    <property type="match status" value="1"/>
</dbReference>
<sequence>MVSERTTDDIVRELLKDAEIDYDEQISSNPEIDEALNGATKSIESSSGENKGFPEFIAQVNEFIIVIEDKKDSLKQVLYLDDNHNKLDLSTENAIKNYAENGALHYAKHIVENSSYKKVFAFGCSGTDNFTIRPIFVDETDYKLLEEVEDFENFSEDNINDYYREEVLELPSQKDIELEEVIKKSKELNDHLRNYGQLGDTQKPLVVSAILLALNEGLNLDDLKGKPKGGTDGKKIYEYVSDNLESSEVGDKKRIILNQFTLIKDDETLNTIEPSLKKTPLKYFTEFIKNKIFPSITTVNVDILGYFYSEFIKYSGVDGSSLGIVLTPKHITELFCELLEIKPSDKIFDPCCGTGSFLIAGMNKMIAQTNDDDEKRNIKLNNLHGIELRPHLFSIATTNMVLRGDGKSNLKLGNFFRYDSNELKKENYTIGLMNPPYSQGGELSEMNFIKHLLDSLGENGKCAVIVPQSVMVGTSDDDKKLKKQILKEHTLEGVITLNPNHVFRRRGVNPVIAIFTAHNSHPPEKRSKFINFKDDGYRLKKHTGIVETDRVDERRKHLLQCWRDEIDAESKFMVKSKVKDDDEWLHSYYYFNDEIPSKNELENVMADYLTFEFDFISHGKEYLFEDD</sequence>
<comment type="caution">
    <text evidence="8">The sequence shown here is derived from an EMBL/GenBank/DDBJ whole genome shotgun (WGS) entry which is preliminary data.</text>
</comment>
<dbReference type="InterPro" id="IPR029063">
    <property type="entry name" value="SAM-dependent_MTases_sf"/>
</dbReference>
<dbReference type="InterPro" id="IPR003356">
    <property type="entry name" value="DNA_methylase_A-5"/>
</dbReference>
<protein>
    <recommendedName>
        <fullName evidence="1">site-specific DNA-methyltransferase (adenine-specific)</fullName>
        <ecNumber evidence="1">2.1.1.72</ecNumber>
    </recommendedName>
</protein>
<name>A0A8T3VP30_METOL</name>
<evidence type="ECO:0000259" key="7">
    <source>
        <dbReference type="Pfam" id="PF02384"/>
    </source>
</evidence>
<organism evidence="8 9">
    <name type="scientific">Methanobrevibacter olleyae</name>
    <dbReference type="NCBI Taxonomy" id="294671"/>
    <lineage>
        <taxon>Archaea</taxon>
        <taxon>Methanobacteriati</taxon>
        <taxon>Methanobacteriota</taxon>
        <taxon>Methanomada group</taxon>
        <taxon>Methanobacteria</taxon>
        <taxon>Methanobacteriales</taxon>
        <taxon>Methanobacteriaceae</taxon>
        <taxon>Methanobrevibacter</taxon>
    </lineage>
</organism>
<dbReference type="GO" id="GO:0009307">
    <property type="term" value="P:DNA restriction-modification system"/>
    <property type="evidence" value="ECO:0007669"/>
    <property type="project" value="UniProtKB-KW"/>
</dbReference>
<dbReference type="AlphaFoldDB" id="A0A8T3VP30"/>
<evidence type="ECO:0000313" key="8">
    <source>
        <dbReference type="EMBL" id="MBE6512457.1"/>
    </source>
</evidence>
<evidence type="ECO:0000313" key="9">
    <source>
        <dbReference type="Proteomes" id="UP000732619"/>
    </source>
</evidence>
<evidence type="ECO:0000256" key="5">
    <source>
        <dbReference type="ARBA" id="ARBA00022747"/>
    </source>
</evidence>
<evidence type="ECO:0000256" key="4">
    <source>
        <dbReference type="ARBA" id="ARBA00022691"/>
    </source>
</evidence>
<evidence type="ECO:0000256" key="1">
    <source>
        <dbReference type="ARBA" id="ARBA00011900"/>
    </source>
</evidence>
<keyword evidence="3" id="KW-0808">Transferase</keyword>
<keyword evidence="5" id="KW-0680">Restriction system</keyword>
<dbReference type="GO" id="GO:0032259">
    <property type="term" value="P:methylation"/>
    <property type="evidence" value="ECO:0007669"/>
    <property type="project" value="UniProtKB-KW"/>
</dbReference>